<dbReference type="PROSITE" id="PS50110">
    <property type="entry name" value="RESPONSE_REGULATORY"/>
    <property type="match status" value="1"/>
</dbReference>
<dbReference type="InterPro" id="IPR000792">
    <property type="entry name" value="Tscrpt_reg_LuxR_C"/>
</dbReference>
<dbReference type="PANTHER" id="PTHR43214">
    <property type="entry name" value="TWO-COMPONENT RESPONSE REGULATOR"/>
    <property type="match status" value="1"/>
</dbReference>
<evidence type="ECO:0000259" key="5">
    <source>
        <dbReference type="PROSITE" id="PS50110"/>
    </source>
</evidence>
<accession>A0ABV9RN78</accession>
<reference evidence="7" key="1">
    <citation type="journal article" date="2019" name="Int. J. Syst. Evol. Microbiol.">
        <title>The Global Catalogue of Microorganisms (GCM) 10K type strain sequencing project: providing services to taxonomists for standard genome sequencing and annotation.</title>
        <authorList>
            <consortium name="The Broad Institute Genomics Platform"/>
            <consortium name="The Broad Institute Genome Sequencing Center for Infectious Disease"/>
            <person name="Wu L."/>
            <person name="Ma J."/>
        </authorList>
    </citation>
    <scope>NUCLEOTIDE SEQUENCE [LARGE SCALE GENOMIC DNA]</scope>
    <source>
        <strain evidence="7">CCUG 50347</strain>
    </source>
</reference>
<dbReference type="PROSITE" id="PS00622">
    <property type="entry name" value="HTH_LUXR_1"/>
    <property type="match status" value="1"/>
</dbReference>
<comment type="caution">
    <text evidence="3">Lacks conserved residue(s) required for the propagation of feature annotation.</text>
</comment>
<evidence type="ECO:0000313" key="7">
    <source>
        <dbReference type="Proteomes" id="UP001595909"/>
    </source>
</evidence>
<gene>
    <name evidence="6" type="ORF">ACFPEL_20130</name>
</gene>
<evidence type="ECO:0000256" key="1">
    <source>
        <dbReference type="ARBA" id="ARBA00022553"/>
    </source>
</evidence>
<dbReference type="PROSITE" id="PS50043">
    <property type="entry name" value="HTH_LUXR_2"/>
    <property type="match status" value="1"/>
</dbReference>
<feature type="domain" description="HTH luxR-type" evidence="4">
    <location>
        <begin position="149"/>
        <end position="213"/>
    </location>
</feature>
<dbReference type="InterPro" id="IPR039420">
    <property type="entry name" value="WalR-like"/>
</dbReference>
<protein>
    <submittedName>
        <fullName evidence="6">Response regulator</fullName>
    </submittedName>
</protein>
<name>A0ABV9RN78_9PSEU</name>
<dbReference type="InterPro" id="IPR011006">
    <property type="entry name" value="CheY-like_superfamily"/>
</dbReference>
<dbReference type="Proteomes" id="UP001595909">
    <property type="component" value="Unassembled WGS sequence"/>
</dbReference>
<proteinExistence type="predicted"/>
<sequence>MSGTVRVVLVENHQMVRVGLKEMLAEYPTIRVVGEAEDAPEALRIAESLAPDVVLSEVRLGSTSGLELCHDLLTWCADARVIMLTVHDDEQYLSQAMHAGARGYLLKHISGEELVAAIHRVHAGELVVTTTAGHEASTVTRIESGEYWPGGRFGLTLRESEVLSLIVIGMNNHAIAGHLIVGEETVRTHVRAIYRKLEVNDRTSALAKALREGLFQ</sequence>
<keyword evidence="2" id="KW-0238">DNA-binding</keyword>
<keyword evidence="7" id="KW-1185">Reference proteome</keyword>
<dbReference type="CDD" id="cd17535">
    <property type="entry name" value="REC_NarL-like"/>
    <property type="match status" value="1"/>
</dbReference>
<dbReference type="Pfam" id="PF00072">
    <property type="entry name" value="Response_reg"/>
    <property type="match status" value="1"/>
</dbReference>
<dbReference type="PRINTS" id="PR00038">
    <property type="entry name" value="HTHLUXR"/>
</dbReference>
<dbReference type="Gene3D" id="3.40.50.2300">
    <property type="match status" value="1"/>
</dbReference>
<dbReference type="SMART" id="SM00421">
    <property type="entry name" value="HTH_LUXR"/>
    <property type="match status" value="1"/>
</dbReference>
<evidence type="ECO:0000256" key="2">
    <source>
        <dbReference type="ARBA" id="ARBA00023125"/>
    </source>
</evidence>
<comment type="caution">
    <text evidence="6">The sequence shown here is derived from an EMBL/GenBank/DDBJ whole genome shotgun (WGS) entry which is preliminary data.</text>
</comment>
<keyword evidence="1" id="KW-0597">Phosphoprotein</keyword>
<evidence type="ECO:0000313" key="6">
    <source>
        <dbReference type="EMBL" id="MFC4834733.1"/>
    </source>
</evidence>
<dbReference type="SUPFAM" id="SSF46894">
    <property type="entry name" value="C-terminal effector domain of the bipartite response regulators"/>
    <property type="match status" value="1"/>
</dbReference>
<dbReference type="InterPro" id="IPR016032">
    <property type="entry name" value="Sig_transdc_resp-reg_C-effctor"/>
</dbReference>
<dbReference type="RefSeq" id="WP_345332785.1">
    <property type="nucleotide sequence ID" value="NZ_BAABHN010000041.1"/>
</dbReference>
<dbReference type="CDD" id="cd06170">
    <property type="entry name" value="LuxR_C_like"/>
    <property type="match status" value="1"/>
</dbReference>
<feature type="domain" description="Response regulatory" evidence="5">
    <location>
        <begin position="6"/>
        <end position="122"/>
    </location>
</feature>
<evidence type="ECO:0000256" key="3">
    <source>
        <dbReference type="PROSITE-ProRule" id="PRU00169"/>
    </source>
</evidence>
<dbReference type="PANTHER" id="PTHR43214:SF42">
    <property type="entry name" value="TRANSCRIPTIONAL REGULATORY PROTEIN DESR"/>
    <property type="match status" value="1"/>
</dbReference>
<dbReference type="InterPro" id="IPR058245">
    <property type="entry name" value="NreC/VraR/RcsB-like_REC"/>
</dbReference>
<evidence type="ECO:0000259" key="4">
    <source>
        <dbReference type="PROSITE" id="PS50043"/>
    </source>
</evidence>
<dbReference type="SUPFAM" id="SSF52172">
    <property type="entry name" value="CheY-like"/>
    <property type="match status" value="1"/>
</dbReference>
<organism evidence="6 7">
    <name type="scientific">Actinomycetospora chibensis</name>
    <dbReference type="NCBI Taxonomy" id="663606"/>
    <lineage>
        <taxon>Bacteria</taxon>
        <taxon>Bacillati</taxon>
        <taxon>Actinomycetota</taxon>
        <taxon>Actinomycetes</taxon>
        <taxon>Pseudonocardiales</taxon>
        <taxon>Pseudonocardiaceae</taxon>
        <taxon>Actinomycetospora</taxon>
    </lineage>
</organism>
<dbReference type="EMBL" id="JBHSIM010000041">
    <property type="protein sequence ID" value="MFC4834733.1"/>
    <property type="molecule type" value="Genomic_DNA"/>
</dbReference>
<dbReference type="InterPro" id="IPR001789">
    <property type="entry name" value="Sig_transdc_resp-reg_receiver"/>
</dbReference>
<dbReference type="SMART" id="SM00448">
    <property type="entry name" value="REC"/>
    <property type="match status" value="1"/>
</dbReference>
<dbReference type="Pfam" id="PF00196">
    <property type="entry name" value="GerE"/>
    <property type="match status" value="1"/>
</dbReference>